<dbReference type="EMBL" id="JAMDLY010000014">
    <property type="protein sequence ID" value="MCY9531408.1"/>
    <property type="molecule type" value="Genomic_DNA"/>
</dbReference>
<reference evidence="1 2" key="1">
    <citation type="submission" date="2022-05" db="EMBL/GenBank/DDBJ databases">
        <title>Genome Sequencing of Bee-Associated Microbes.</title>
        <authorList>
            <person name="Dunlap C."/>
        </authorList>
    </citation>
    <scope>NUCLEOTIDE SEQUENCE [LARGE SCALE GENOMIC DNA]</scope>
    <source>
        <strain evidence="1 2">NRRL NRS-750</strain>
    </source>
</reference>
<evidence type="ECO:0000313" key="1">
    <source>
        <dbReference type="EMBL" id="MCY9531408.1"/>
    </source>
</evidence>
<gene>
    <name evidence="1" type="ORF">M5X04_19045</name>
</gene>
<comment type="caution">
    <text evidence="1">The sequence shown here is derived from an EMBL/GenBank/DDBJ whole genome shotgun (WGS) entry which is preliminary data.</text>
</comment>
<dbReference type="Proteomes" id="UP001527090">
    <property type="component" value="Unassembled WGS sequence"/>
</dbReference>
<name>A0ABT4EG35_PAEAL</name>
<protein>
    <submittedName>
        <fullName evidence="1">Uncharacterized protein</fullName>
    </submittedName>
</protein>
<proteinExistence type="predicted"/>
<keyword evidence="2" id="KW-1185">Reference proteome</keyword>
<accession>A0ABT4EG35</accession>
<organism evidence="1 2">
    <name type="scientific">Paenibacillus alvei</name>
    <name type="common">Bacillus alvei</name>
    <dbReference type="NCBI Taxonomy" id="44250"/>
    <lineage>
        <taxon>Bacteria</taxon>
        <taxon>Bacillati</taxon>
        <taxon>Bacillota</taxon>
        <taxon>Bacilli</taxon>
        <taxon>Bacillales</taxon>
        <taxon>Paenibacillaceae</taxon>
        <taxon>Paenibacillus</taxon>
    </lineage>
</organism>
<dbReference type="RefSeq" id="WP_268632556.1">
    <property type="nucleotide sequence ID" value="NZ_JAMDLY010000014.1"/>
</dbReference>
<evidence type="ECO:0000313" key="2">
    <source>
        <dbReference type="Proteomes" id="UP001527090"/>
    </source>
</evidence>
<sequence length="182" mass="21729">MSNEKVTLRDLVLDKPFAYKLSVMLESRLIGYKHFYLFCDEIIDVYTKPPYWIIQLAVTKYQASAISIVNHYLYSEPFIENDPKLYDQYIACLYLRYARNELSWASFLCKSGEYPDGTGSVKEPCEYFYDLLNEFERSEYSSELEKHQLFGVVEKFRSDIDAMNPIYQMFRGYYKKYVNRNL</sequence>